<comment type="caution">
    <text evidence="3">The sequence shown here is derived from an EMBL/GenBank/DDBJ whole genome shotgun (WGS) entry which is preliminary data.</text>
</comment>
<dbReference type="InterPro" id="IPR052016">
    <property type="entry name" value="Bact_Sigma-Reg"/>
</dbReference>
<dbReference type="AlphaFoldDB" id="A0A919JSE6"/>
<dbReference type="RefSeq" id="WP_203778701.1">
    <property type="nucleotide sequence ID" value="NZ_BOMV01000002.1"/>
</dbReference>
<keyword evidence="1" id="KW-0378">Hydrolase</keyword>
<evidence type="ECO:0000259" key="2">
    <source>
        <dbReference type="SMART" id="SM00331"/>
    </source>
</evidence>
<evidence type="ECO:0000313" key="3">
    <source>
        <dbReference type="EMBL" id="GIE92845.1"/>
    </source>
</evidence>
<organism evidence="3 4">
    <name type="scientific">Paractinoplanes rishiriensis</name>
    <dbReference type="NCBI Taxonomy" id="1050105"/>
    <lineage>
        <taxon>Bacteria</taxon>
        <taxon>Bacillati</taxon>
        <taxon>Actinomycetota</taxon>
        <taxon>Actinomycetes</taxon>
        <taxon>Micromonosporales</taxon>
        <taxon>Micromonosporaceae</taxon>
        <taxon>Paractinoplanes</taxon>
    </lineage>
</organism>
<keyword evidence="4" id="KW-1185">Reference proteome</keyword>
<dbReference type="GO" id="GO:0016791">
    <property type="term" value="F:phosphatase activity"/>
    <property type="evidence" value="ECO:0007669"/>
    <property type="project" value="TreeGrafter"/>
</dbReference>
<dbReference type="PANTHER" id="PTHR43156:SF2">
    <property type="entry name" value="STAGE II SPORULATION PROTEIN E"/>
    <property type="match status" value="1"/>
</dbReference>
<feature type="domain" description="PPM-type phosphatase" evidence="2">
    <location>
        <begin position="168"/>
        <end position="378"/>
    </location>
</feature>
<protein>
    <submittedName>
        <fullName evidence="3">Phosphatase</fullName>
    </submittedName>
</protein>
<accession>A0A919JSE6</accession>
<reference evidence="3" key="1">
    <citation type="submission" date="2021-01" db="EMBL/GenBank/DDBJ databases">
        <title>Whole genome shotgun sequence of Actinoplanes rishiriensis NBRC 108556.</title>
        <authorList>
            <person name="Komaki H."/>
            <person name="Tamura T."/>
        </authorList>
    </citation>
    <scope>NUCLEOTIDE SEQUENCE</scope>
    <source>
        <strain evidence="3">NBRC 108556</strain>
    </source>
</reference>
<dbReference type="SMART" id="SM00331">
    <property type="entry name" value="PP2C_SIG"/>
    <property type="match status" value="1"/>
</dbReference>
<evidence type="ECO:0000313" key="4">
    <source>
        <dbReference type="Proteomes" id="UP000636960"/>
    </source>
</evidence>
<sequence length="383" mass="41133">MSDGPASVGALLRAAPPDRLPEVTAQHLRDRYPVARTEILLGDLAMTGLWPVLDPEGPAGGPLEQRCFGSQQPVVDGRPDGTARVLVPLTVWGDRLGVLRVETAQPAGPDLTAELSGLAGELAMALRTADRDTDRYHLVRRRQRLTMAAELQWDLLPGRSLSGERFRLAGGLEPAYAVYGDHYDWAVTGDRLTLTVLNGHGDGIEATLLTAVAVNAMRNARRSGAGIVEQAELASDAVWSRYGGNAHAATLLLEIDLTDGGVEAVDAGSPRAMIAHDGDIRPVTLEQQLPLGMFGDTRYETQKFQLQPGDRLLVASDGVHAAAPGGRVPYGQTALITALRRTRLQPPPEAVQTVIRGLRDYHDGLDADDDAVLVCLDWLRQPA</sequence>
<evidence type="ECO:0000256" key="1">
    <source>
        <dbReference type="ARBA" id="ARBA00022801"/>
    </source>
</evidence>
<dbReference type="Pfam" id="PF07228">
    <property type="entry name" value="SpoIIE"/>
    <property type="match status" value="1"/>
</dbReference>
<dbReference type="PANTHER" id="PTHR43156">
    <property type="entry name" value="STAGE II SPORULATION PROTEIN E-RELATED"/>
    <property type="match status" value="1"/>
</dbReference>
<dbReference type="Proteomes" id="UP000636960">
    <property type="component" value="Unassembled WGS sequence"/>
</dbReference>
<proteinExistence type="predicted"/>
<gene>
    <name evidence="3" type="ORF">Ari01nite_03100</name>
</gene>
<dbReference type="EMBL" id="BOMV01000002">
    <property type="protein sequence ID" value="GIE92845.1"/>
    <property type="molecule type" value="Genomic_DNA"/>
</dbReference>
<dbReference type="InterPro" id="IPR036457">
    <property type="entry name" value="PPM-type-like_dom_sf"/>
</dbReference>
<dbReference type="SUPFAM" id="SSF81606">
    <property type="entry name" value="PP2C-like"/>
    <property type="match status" value="1"/>
</dbReference>
<name>A0A919JSE6_9ACTN</name>
<dbReference type="InterPro" id="IPR001932">
    <property type="entry name" value="PPM-type_phosphatase-like_dom"/>
</dbReference>
<dbReference type="Gene3D" id="3.60.40.10">
    <property type="entry name" value="PPM-type phosphatase domain"/>
    <property type="match status" value="1"/>
</dbReference>